<dbReference type="OpenTargets" id="ENSG00000162599"/>
<keyword evidence="3 4" id="KW-1267">Proteomics identification</keyword>
<dbReference type="EMBL" id="AL445432">
    <property type="status" value="NOT_ANNOTATED_CDS"/>
    <property type="molecule type" value="Genomic_DNA"/>
</dbReference>
<dbReference type="Ensembl" id="ENST00000664495.1">
    <property type="protein sequence ID" value="ENSP00000499306.1"/>
    <property type="gene ID" value="ENSG00000162599.19"/>
</dbReference>
<evidence type="ECO:0007829" key="4">
    <source>
        <dbReference type="ProteomicsDB" id="A0A590UJ67"/>
    </source>
</evidence>
<evidence type="ECO:0007829" key="3">
    <source>
        <dbReference type="PeptideAtlas" id="A0A590UJ67"/>
    </source>
</evidence>
<dbReference type="EMBL" id="AL355795">
    <property type="status" value="NOT_ANNOTATED_CDS"/>
    <property type="molecule type" value="Genomic_DNA"/>
</dbReference>
<proteinExistence type="evidence at protein level"/>
<evidence type="ECO:0000313" key="1">
    <source>
        <dbReference type="Ensembl" id="ENSP00000499306.1"/>
    </source>
</evidence>
<name>A0A590UJ67_HUMAN</name>
<gene>
    <name evidence="1" type="primary">NFIA</name>
</gene>
<keyword evidence="2" id="KW-1185">Reference proteome</keyword>
<dbReference type="GeneTree" id="ENSGT00950000182916"/>
<dbReference type="Proteomes" id="UP000005640">
    <property type="component" value="Chromosome 1"/>
</dbReference>
<dbReference type="EMBL" id="AC096947">
    <property type="status" value="NOT_ANNOTATED_CDS"/>
    <property type="molecule type" value="Genomic_DNA"/>
</dbReference>
<dbReference type="Ensembl" id="ENST00000664495.1">
    <property type="protein sequence ID" value="ENSP00000499306.1"/>
    <property type="gene ID" value="ENSG00000162599.18"/>
</dbReference>
<dbReference type="OrthoDB" id="10055441at2759"/>
<dbReference type="MassIVE" id="A0A590UJ67"/>
<evidence type="ECO:0000313" key="2">
    <source>
        <dbReference type="Proteomes" id="UP000005640"/>
    </source>
</evidence>
<organism evidence="1 2">
    <name type="scientific">Homo sapiens</name>
    <name type="common">Human</name>
    <dbReference type="NCBI Taxonomy" id="9606"/>
    <lineage>
        <taxon>Eukaryota</taxon>
        <taxon>Metazoa</taxon>
        <taxon>Chordata</taxon>
        <taxon>Craniata</taxon>
        <taxon>Vertebrata</taxon>
        <taxon>Euteleostomi</taxon>
        <taxon>Mammalia</taxon>
        <taxon>Eutheria</taxon>
        <taxon>Euarchontoglires</taxon>
        <taxon>Primates</taxon>
        <taxon>Haplorrhini</taxon>
        <taxon>Catarrhini</taxon>
        <taxon>Hominidae</taxon>
        <taxon>Homo</taxon>
    </lineage>
</organism>
<dbReference type="ExpressionAtlas" id="A0A590UJ67">
    <property type="expression patterns" value="baseline and differential"/>
</dbReference>
<dbReference type="EMBL" id="AC092784">
    <property type="status" value="NOT_ANNOTATED_CDS"/>
    <property type="molecule type" value="Genomic_DNA"/>
</dbReference>
<accession>A0A590UJ67</accession>
<dbReference type="VEuPathDB" id="HostDB:ENSG00000162599"/>
<dbReference type="EMBL" id="AL096888">
    <property type="status" value="NOT_ANNOTATED_CDS"/>
    <property type="molecule type" value="Genomic_DNA"/>
</dbReference>
<reference evidence="1" key="4">
    <citation type="submission" date="2025-08" db="UniProtKB">
        <authorList>
            <consortium name="Ensembl"/>
        </authorList>
    </citation>
    <scope>IDENTIFICATION</scope>
</reference>
<protein>
    <submittedName>
        <fullName evidence="1">Nuclear factor I A</fullName>
    </submittedName>
</protein>
<dbReference type="EMBL" id="AC099792">
    <property type="status" value="NOT_ANNOTATED_CDS"/>
    <property type="molecule type" value="Genomic_DNA"/>
</dbReference>
<sequence>MKLADSVMAGKASDGSIKWQLCYDISARTWWMTPKLHRFSLNAWTQEPSSSVLPVPSTHC</sequence>
<reference evidence="1 2" key="2">
    <citation type="journal article" date="2004" name="Nature">
        <title>Finishing the euchromatic sequence of the human genome.</title>
        <authorList>
            <consortium name="International Human Genome Sequencing Consortium"/>
        </authorList>
    </citation>
    <scope>NUCLEOTIDE SEQUENCE [LARGE SCALE GENOMIC DNA]</scope>
</reference>
<dbReference type="EMBL" id="KF495972">
    <property type="status" value="NOT_ANNOTATED_CDS"/>
    <property type="molecule type" value="Genomic_DNA"/>
</dbReference>
<reference evidence="1 2" key="3">
    <citation type="journal article" date="2006" name="Nature">
        <title>The DNA sequence and biological annotation of human chromosome 1.</title>
        <authorList>
            <person name="Gregory S.G."/>
            <person name="Barlow K.F."/>
            <person name="McLay K.E."/>
            <person name="Kaul R."/>
            <person name="Swarbreck D."/>
            <person name="Dunham A."/>
            <person name="Scott C.E."/>
            <person name="Howe K.L."/>
            <person name="Woodfine K."/>
            <person name="Spencer C.C."/>
            <person name="Jones M.C."/>
            <person name="Gillson C."/>
            <person name="Searle S."/>
            <person name="Zhou Y."/>
            <person name="Kokocinski F."/>
            <person name="McDonald L."/>
            <person name="Evans R."/>
            <person name="Phillips K."/>
            <person name="Atkinson A."/>
            <person name="Cooper R."/>
            <person name="Jones C."/>
            <person name="Hall R.E."/>
            <person name="Andrews T.D."/>
            <person name="Lloyd C."/>
            <person name="Ainscough R."/>
            <person name="Almeida J.P."/>
            <person name="Ambrose K.D."/>
            <person name="Anderson F."/>
            <person name="Andrew R.W."/>
            <person name="Ashwell R.I."/>
            <person name="Aubin K."/>
            <person name="Babbage A.K."/>
            <person name="Bagguley C.L."/>
            <person name="Bailey J."/>
            <person name="Beasley H."/>
            <person name="Bethel G."/>
            <person name="Bird C.P."/>
            <person name="Bray-Allen S."/>
            <person name="Brown J.Y."/>
            <person name="Brown A.J."/>
            <person name="Buckley D."/>
            <person name="Burton J."/>
            <person name="Bye J."/>
            <person name="Carder C."/>
            <person name="Chapman J.C."/>
            <person name="Clark S.Y."/>
            <person name="Clarke G."/>
            <person name="Clee C."/>
            <person name="Cobley V."/>
            <person name="Collier R.E."/>
            <person name="Corby N."/>
            <person name="Coville G.J."/>
            <person name="Davies J."/>
            <person name="Deadman R."/>
            <person name="Dunn M."/>
            <person name="Earthrowl M."/>
            <person name="Ellington A.G."/>
            <person name="Errington H."/>
            <person name="Frankish A."/>
            <person name="Frankland J."/>
            <person name="French L."/>
            <person name="Garner P."/>
            <person name="Garnett J."/>
            <person name="Gay L."/>
            <person name="Ghori M.R."/>
            <person name="Gibson R."/>
            <person name="Gilby L.M."/>
            <person name="Gillett W."/>
            <person name="Glithero R.J."/>
            <person name="Grafham D.V."/>
            <person name="Griffiths C."/>
            <person name="Griffiths-Jones S."/>
            <person name="Grocock R."/>
            <person name="Hammond S."/>
            <person name="Harrison E.S."/>
            <person name="Hart E."/>
            <person name="Haugen E."/>
            <person name="Heath P.D."/>
            <person name="Holmes S."/>
            <person name="Holt K."/>
            <person name="Howden P.J."/>
            <person name="Hunt A.R."/>
            <person name="Hunt S.E."/>
            <person name="Hunter G."/>
            <person name="Isherwood J."/>
            <person name="James R."/>
            <person name="Johnson C."/>
            <person name="Johnson D."/>
            <person name="Joy A."/>
            <person name="Kay M."/>
            <person name="Kershaw J.K."/>
            <person name="Kibukawa M."/>
            <person name="Kimberley A.M."/>
            <person name="King A."/>
            <person name="Knights A.J."/>
            <person name="Lad H."/>
            <person name="Laird G."/>
            <person name="Lawlor S."/>
            <person name="Leongamornlert D.A."/>
            <person name="Lloyd D.M."/>
            <person name="Loveland J."/>
            <person name="Lovell J."/>
            <person name="Lush M.J."/>
            <person name="Lyne R."/>
            <person name="Martin S."/>
            <person name="Mashreghi-Mohammadi M."/>
            <person name="Matthews L."/>
            <person name="Matthews N.S."/>
            <person name="McLaren S."/>
            <person name="Milne S."/>
            <person name="Mistry S."/>
            <person name="Moore M.J."/>
            <person name="Nickerson T."/>
            <person name="O'Dell C.N."/>
            <person name="Oliver K."/>
            <person name="Palmeiri A."/>
            <person name="Palmer S.A."/>
            <person name="Parker A."/>
            <person name="Patel D."/>
            <person name="Pearce A.V."/>
            <person name="Peck A.I."/>
            <person name="Pelan S."/>
            <person name="Phelps K."/>
            <person name="Phillimore B.J."/>
            <person name="Plumb R."/>
            <person name="Rajan J."/>
            <person name="Raymond C."/>
            <person name="Rouse G."/>
            <person name="Saenphimmachak C."/>
            <person name="Sehra H.K."/>
            <person name="Sheridan E."/>
            <person name="Shownkeen R."/>
            <person name="Sims S."/>
            <person name="Skuce C.D."/>
            <person name="Smith M."/>
            <person name="Steward C."/>
            <person name="Subramanian S."/>
            <person name="Sycamore N."/>
            <person name="Tracey A."/>
            <person name="Tromans A."/>
            <person name="Van Helmond Z."/>
            <person name="Wall M."/>
            <person name="Wallis J.M."/>
            <person name="White S."/>
            <person name="Whitehead S.L."/>
            <person name="Wilkinson J.E."/>
            <person name="Willey D.L."/>
            <person name="Williams H."/>
            <person name="Wilming L."/>
            <person name="Wray P.W."/>
            <person name="Wu Z."/>
            <person name="Coulson A."/>
            <person name="Vaudin M."/>
            <person name="Sulston J.E."/>
            <person name="Durbin R."/>
            <person name="Hubbard T."/>
            <person name="Wooster R."/>
            <person name="Dunham I."/>
            <person name="Carter N.P."/>
            <person name="McVean G."/>
            <person name="Ross M.T."/>
            <person name="Harrow J."/>
            <person name="Olson M.V."/>
            <person name="Beck S."/>
            <person name="Rogers J."/>
            <person name="Bentley D.R."/>
            <person name="Banerjee R."/>
            <person name="Bryant S.P."/>
            <person name="Burford D.C."/>
            <person name="Burrill W.D."/>
            <person name="Clegg S.M."/>
            <person name="Dhami P."/>
            <person name="Dovey O."/>
            <person name="Faulkner L.M."/>
            <person name="Gribble S.M."/>
            <person name="Langford C.F."/>
            <person name="Pandian R.D."/>
            <person name="Porter K.M."/>
            <person name="Prigmore E."/>
        </authorList>
    </citation>
    <scope>NUCLEOTIDE SEQUENCE [LARGE SCALE GENOMIC DNA]</scope>
</reference>
<reference evidence="1 2" key="1">
    <citation type="journal article" date="2001" name="Nature">
        <title>Initial sequencing and analysis of the human genome.</title>
        <authorList>
            <consortium name="International Human Genome Sequencing Consortium"/>
            <person name="Lander E.S."/>
            <person name="Linton L.M."/>
            <person name="Birren B."/>
            <person name="Nusbaum C."/>
            <person name="Zody M.C."/>
            <person name="Baldwin J."/>
            <person name="Devon K."/>
            <person name="Dewar K."/>
            <person name="Doyle M."/>
            <person name="FitzHugh W."/>
            <person name="Funke R."/>
            <person name="Gage D."/>
            <person name="Harris K."/>
            <person name="Heaford A."/>
            <person name="Howland J."/>
            <person name="Kann L."/>
            <person name="Lehoczky J."/>
            <person name="LeVine R."/>
            <person name="McEwan P."/>
            <person name="McKernan K."/>
            <person name="Meldrim J."/>
            <person name="Mesirov J.P."/>
            <person name="Miranda C."/>
            <person name="Morris W."/>
            <person name="Naylor J."/>
            <person name="Raymond C."/>
            <person name="Rosetti M."/>
            <person name="Santos R."/>
            <person name="Sheridan A."/>
            <person name="Sougnez C."/>
            <person name="Stange-Thomann N."/>
            <person name="Stojanovic N."/>
            <person name="Subramanian A."/>
            <person name="Wyman D."/>
            <person name="Rogers J."/>
            <person name="Sulston J."/>
            <person name="Ainscough R."/>
            <person name="Beck S."/>
            <person name="Bentley D."/>
            <person name="Burton J."/>
            <person name="Clee C."/>
            <person name="Carter N."/>
            <person name="Coulson A."/>
            <person name="Deadman R."/>
            <person name="Deloukas P."/>
            <person name="Dunham A."/>
            <person name="Dunham I."/>
            <person name="Durbin R."/>
            <person name="French L."/>
            <person name="Grafham D."/>
            <person name="Gregory S."/>
            <person name="Hubbard T."/>
            <person name="Humphray S."/>
            <person name="Hunt A."/>
            <person name="Jones M."/>
            <person name="Lloyd C."/>
            <person name="McMurray A."/>
            <person name="Matthews L."/>
            <person name="Mercer S."/>
            <person name="Milne S."/>
            <person name="Mullikin J.C."/>
            <person name="Mungall A."/>
            <person name="Plumb R."/>
            <person name="Ross M."/>
            <person name="Shownkeen R."/>
            <person name="Sims S."/>
            <person name="Waterston R.H."/>
            <person name="Wilson R.K."/>
            <person name="Hillier L.W."/>
            <person name="McPherson J.D."/>
            <person name="Marra M.A."/>
            <person name="Mardis E.R."/>
            <person name="Fulton L.A."/>
            <person name="Chinwalla A.T."/>
            <person name="Pepin K.H."/>
            <person name="Gish W.R."/>
            <person name="Chissoe S.L."/>
            <person name="Wendl M.C."/>
            <person name="Delehaunty K.D."/>
            <person name="Miner T.L."/>
            <person name="Delehaunty A."/>
            <person name="Kramer J.B."/>
            <person name="Cook L.L."/>
            <person name="Fulton R.S."/>
            <person name="Johnson D.L."/>
            <person name="Minx P.J."/>
            <person name="Clifton S.W."/>
            <person name="Hawkins T."/>
            <person name="Branscomb E."/>
            <person name="Predki P."/>
            <person name="Richardson P."/>
            <person name="Wenning S."/>
            <person name="Slezak T."/>
            <person name="Doggett N."/>
            <person name="Cheng J.F."/>
            <person name="Olsen A."/>
            <person name="Lucas S."/>
            <person name="Elkin C."/>
            <person name="Uberbacher E."/>
            <person name="Frazier M."/>
            <person name="Gibbs R.A."/>
            <person name="Muzny D.M."/>
            <person name="Scherer S.E."/>
            <person name="Bouck J.B."/>
            <person name="Sodergren E.J."/>
            <person name="Worley K.C."/>
            <person name="Rives C.M."/>
            <person name="Gorrell J.H."/>
            <person name="Metzker M.L."/>
            <person name="Naylor S.L."/>
            <person name="Kucherlapati R.S."/>
            <person name="Nelson D.L."/>
            <person name="Weinstock G.M."/>
            <person name="Sakaki Y."/>
            <person name="Fujiyama A."/>
            <person name="Hattori M."/>
            <person name="Yada T."/>
            <person name="Toyoda A."/>
            <person name="Itoh T."/>
            <person name="Kawagoe C."/>
            <person name="Watanabe H."/>
            <person name="Totoki Y."/>
            <person name="Taylor T."/>
            <person name="Weissenbach J."/>
            <person name="Heilig R."/>
            <person name="Saurin W."/>
            <person name="Artiguenave F."/>
            <person name="Brottier P."/>
            <person name="Bruls T."/>
            <person name="Pelletier E."/>
            <person name="Robert C."/>
            <person name="Wincker P."/>
            <person name="Smith D.R."/>
            <person name="Doucette-Stamm L."/>
            <person name="Rubenfield M."/>
            <person name="Weinstock K."/>
            <person name="Lee H.M."/>
            <person name="Dubois J."/>
            <person name="Rosenthal A."/>
            <person name="Platzer M."/>
            <person name="Nyakatura G."/>
            <person name="Taudien S."/>
            <person name="Rump A."/>
            <person name="Yang H."/>
            <person name="Yu J."/>
            <person name="Wang J."/>
            <person name="Huang G."/>
            <person name="Gu J."/>
            <person name="Hood L."/>
            <person name="Rowen L."/>
            <person name="Madan A."/>
            <person name="Qin S."/>
            <person name="Davis R.W."/>
            <person name="Federspiel N.A."/>
            <person name="Abola A.P."/>
            <person name="Proctor M.J."/>
            <person name="Myers R.M."/>
            <person name="Schmutz J."/>
            <person name="Dickson M."/>
            <person name="Grimwood J."/>
            <person name="Cox D.R."/>
            <person name="Olson M.V."/>
            <person name="Kaul R."/>
            <person name="Raymond C."/>
            <person name="Shimizu N."/>
            <person name="Kawasaki K."/>
            <person name="Minoshima S."/>
            <person name="Evans G.A."/>
            <person name="Athanasiou M."/>
            <person name="Schultz R."/>
            <person name="Roe B.A."/>
            <person name="Chen F."/>
            <person name="Pan H."/>
            <person name="Ramser J."/>
            <person name="Lehrach H."/>
            <person name="Reinhardt R."/>
            <person name="McCombie W.R."/>
            <person name="de la Bastide M."/>
            <person name="Dedhia N."/>
            <person name="Blocker H."/>
            <person name="Hornischer K."/>
            <person name="Nordsiek G."/>
            <person name="Agarwala R."/>
            <person name="Aravind L."/>
            <person name="Bailey J.A."/>
            <person name="Bateman A."/>
            <person name="Batzoglou S."/>
            <person name="Birney E."/>
            <person name="Bork P."/>
            <person name="Brown D.G."/>
            <person name="Burge C.B."/>
            <person name="Cerutti L."/>
            <person name="Chen H.C."/>
            <person name="Church D."/>
            <person name="Clamp M."/>
            <person name="Copley R.R."/>
            <person name="Doerks T."/>
            <person name="Eddy S.R."/>
            <person name="Eichler E.E."/>
            <person name="Furey T.S."/>
            <person name="Galagan J."/>
            <person name="Gilbert J.G."/>
            <person name="Harmon C."/>
            <person name="Hayashizaki Y."/>
            <person name="Haussler D."/>
            <person name="Hermjakob H."/>
            <person name="Hokamp K."/>
            <person name="Jang W."/>
            <person name="Johnson L.S."/>
            <person name="Jones T.A."/>
            <person name="Kasif S."/>
            <person name="Kaspryzk A."/>
            <person name="Kennedy S."/>
            <person name="Kent W.J."/>
            <person name="Kitts P."/>
            <person name="Koonin E.V."/>
            <person name="Korf I."/>
            <person name="Kulp D."/>
            <person name="Lancet D."/>
            <person name="Lowe T.M."/>
            <person name="McLysaght A."/>
            <person name="Mikkelsen T."/>
            <person name="Moran J.V."/>
            <person name="Mulder N."/>
            <person name="Pollara V.J."/>
            <person name="Ponting C.P."/>
            <person name="Schuler G."/>
            <person name="Schultz J."/>
            <person name="Slater G."/>
            <person name="Smit A.F."/>
            <person name="Stupka E."/>
            <person name="Szustakowski J."/>
            <person name="Thierry-Mieg D."/>
            <person name="Thierry-Mieg J."/>
            <person name="Wagner L."/>
            <person name="Wallis J."/>
            <person name="Wheeler R."/>
            <person name="Williams A."/>
            <person name="Wolf Y.I."/>
            <person name="Wolfe K.H."/>
            <person name="Yang S.P."/>
            <person name="Yeh R.F."/>
            <person name="Collins F."/>
            <person name="Guyer M.S."/>
            <person name="Peterson J."/>
            <person name="Felsenfeld A."/>
            <person name="Wetterstrand K.A."/>
            <person name="Patrinos A."/>
            <person name="Morgan M.J."/>
            <person name="de Jong P."/>
            <person name="Catanese J.J."/>
            <person name="Osoegawa K."/>
            <person name="Shizuya H."/>
            <person name="Choi S."/>
            <person name="Chen Y.J."/>
        </authorList>
    </citation>
    <scope>NUCLEOTIDE SEQUENCE [LARGE SCALE GENOMIC DNA]</scope>
</reference>
<dbReference type="HGNC" id="HGNC:7784">
    <property type="gene designation" value="NFIA"/>
</dbReference>
<dbReference type="AlphaFoldDB" id="A0A590UJ67"/>
<dbReference type="EMBL" id="AC096534">
    <property type="status" value="NOT_ANNOTATED_CDS"/>
    <property type="molecule type" value="Genomic_DNA"/>
</dbReference>
<reference evidence="1" key="5">
    <citation type="submission" date="2025-09" db="UniProtKB">
        <authorList>
            <consortium name="Ensembl"/>
        </authorList>
    </citation>
    <scope>IDENTIFICATION</scope>
</reference>
<dbReference type="EMBL" id="AL445198">
    <property type="status" value="NOT_ANNOTATED_CDS"/>
    <property type="molecule type" value="Genomic_DNA"/>
</dbReference>
<dbReference type="Bgee" id="ENSG00000162599">
    <property type="expression patterns" value="Expressed in medial globus pallidus and 206 other cell types or tissues"/>
</dbReference>